<dbReference type="AlphaFoldDB" id="A0A9D3WU16"/>
<protein>
    <submittedName>
        <fullName evidence="1">Uncharacterized protein</fullName>
    </submittedName>
</protein>
<dbReference type="EMBL" id="JAHDVG010000487">
    <property type="protein sequence ID" value="KAH1166765.1"/>
    <property type="molecule type" value="Genomic_DNA"/>
</dbReference>
<dbReference type="Proteomes" id="UP000827986">
    <property type="component" value="Unassembled WGS sequence"/>
</dbReference>
<gene>
    <name evidence="1" type="ORF">KIL84_015937</name>
</gene>
<keyword evidence="2" id="KW-1185">Reference proteome</keyword>
<evidence type="ECO:0000313" key="1">
    <source>
        <dbReference type="EMBL" id="KAH1166765.1"/>
    </source>
</evidence>
<proteinExistence type="predicted"/>
<comment type="caution">
    <text evidence="1">The sequence shown here is derived from an EMBL/GenBank/DDBJ whole genome shotgun (WGS) entry which is preliminary data.</text>
</comment>
<organism evidence="1 2">
    <name type="scientific">Mauremys mutica</name>
    <name type="common">yellowpond turtle</name>
    <dbReference type="NCBI Taxonomy" id="74926"/>
    <lineage>
        <taxon>Eukaryota</taxon>
        <taxon>Metazoa</taxon>
        <taxon>Chordata</taxon>
        <taxon>Craniata</taxon>
        <taxon>Vertebrata</taxon>
        <taxon>Euteleostomi</taxon>
        <taxon>Archelosauria</taxon>
        <taxon>Testudinata</taxon>
        <taxon>Testudines</taxon>
        <taxon>Cryptodira</taxon>
        <taxon>Durocryptodira</taxon>
        <taxon>Testudinoidea</taxon>
        <taxon>Geoemydidae</taxon>
        <taxon>Geoemydinae</taxon>
        <taxon>Mauremys</taxon>
    </lineage>
</organism>
<reference evidence="1" key="1">
    <citation type="submission" date="2021-09" db="EMBL/GenBank/DDBJ databases">
        <title>The genome of Mauremys mutica provides insights into the evolution of semi-aquatic lifestyle.</title>
        <authorList>
            <person name="Gong S."/>
            <person name="Gao Y."/>
        </authorList>
    </citation>
    <scope>NUCLEOTIDE SEQUENCE</scope>
    <source>
        <strain evidence="1">MM-2020</strain>
        <tissue evidence="1">Muscle</tissue>
    </source>
</reference>
<evidence type="ECO:0000313" key="2">
    <source>
        <dbReference type="Proteomes" id="UP000827986"/>
    </source>
</evidence>
<sequence>MVGEVGVGAYSKACCCLWGLSTWSWLERSVFYDSASSSGGAQYAEVYLRLGAWKCACHSGECEPLSASQGKELLIPRKRALARFRDREQKISGGKSPKARFLAGVN</sequence>
<accession>A0A9D3WU16</accession>
<name>A0A9D3WU16_9SAUR</name>